<reference evidence="1 2" key="1">
    <citation type="submission" date="2019-05" db="EMBL/GenBank/DDBJ databases">
        <authorList>
            <person name="Qu J.-H."/>
        </authorList>
    </citation>
    <scope>NUCLEOTIDE SEQUENCE [LARGE SCALE GENOMIC DNA]</scope>
    <source>
        <strain evidence="1 2">T17</strain>
    </source>
</reference>
<dbReference type="RefSeq" id="WP_138364947.1">
    <property type="nucleotide sequence ID" value="NZ_VCEJ01000002.1"/>
</dbReference>
<sequence>MRRFTSIFLLLLLAVMGCEKEPVEPNPLIKPLVGKWKLTAIQIEGAGIKSWQDLPFDALNNIEIRHDGVILDYKQEGVCCHPASLNINGSIVLITRTLKVPDNTNCVSSCIQCQVWTFALANEEMTLTGCVPSDVKKYKKL</sequence>
<keyword evidence="2" id="KW-1185">Reference proteome</keyword>
<name>A0A5R9L5L8_9BACT</name>
<dbReference type="EMBL" id="VCEJ01000002">
    <property type="protein sequence ID" value="TLV03738.1"/>
    <property type="molecule type" value="Genomic_DNA"/>
</dbReference>
<organism evidence="1 2">
    <name type="scientific">Dyadobacter luticola</name>
    <dbReference type="NCBI Taxonomy" id="1979387"/>
    <lineage>
        <taxon>Bacteria</taxon>
        <taxon>Pseudomonadati</taxon>
        <taxon>Bacteroidota</taxon>
        <taxon>Cytophagia</taxon>
        <taxon>Cytophagales</taxon>
        <taxon>Spirosomataceae</taxon>
        <taxon>Dyadobacter</taxon>
    </lineage>
</organism>
<dbReference type="OrthoDB" id="953349at2"/>
<gene>
    <name evidence="1" type="ORF">FEN17_09110</name>
</gene>
<protein>
    <recommendedName>
        <fullName evidence="3">Lipocalin-like domain-containing protein</fullName>
    </recommendedName>
</protein>
<dbReference type="Proteomes" id="UP000306402">
    <property type="component" value="Unassembled WGS sequence"/>
</dbReference>
<dbReference type="PROSITE" id="PS51257">
    <property type="entry name" value="PROKAR_LIPOPROTEIN"/>
    <property type="match status" value="1"/>
</dbReference>
<evidence type="ECO:0000313" key="1">
    <source>
        <dbReference type="EMBL" id="TLV03738.1"/>
    </source>
</evidence>
<evidence type="ECO:0008006" key="3">
    <source>
        <dbReference type="Google" id="ProtNLM"/>
    </source>
</evidence>
<dbReference type="AlphaFoldDB" id="A0A5R9L5L8"/>
<accession>A0A5R9L5L8</accession>
<evidence type="ECO:0000313" key="2">
    <source>
        <dbReference type="Proteomes" id="UP000306402"/>
    </source>
</evidence>
<proteinExistence type="predicted"/>
<comment type="caution">
    <text evidence="1">The sequence shown here is derived from an EMBL/GenBank/DDBJ whole genome shotgun (WGS) entry which is preliminary data.</text>
</comment>